<keyword evidence="3" id="KW-1185">Reference proteome</keyword>
<dbReference type="Pfam" id="PF01841">
    <property type="entry name" value="Transglut_core"/>
    <property type="match status" value="1"/>
</dbReference>
<organism evidence="2 3">
    <name type="scientific">Thermoclostridium caenicola</name>
    <dbReference type="NCBI Taxonomy" id="659425"/>
    <lineage>
        <taxon>Bacteria</taxon>
        <taxon>Bacillati</taxon>
        <taxon>Bacillota</taxon>
        <taxon>Clostridia</taxon>
        <taxon>Eubacteriales</taxon>
        <taxon>Oscillospiraceae</taxon>
        <taxon>Thermoclostridium</taxon>
    </lineage>
</organism>
<reference evidence="2 3" key="1">
    <citation type="submission" date="2016-11" db="EMBL/GenBank/DDBJ databases">
        <authorList>
            <person name="Varghese N."/>
            <person name="Submissions S."/>
        </authorList>
    </citation>
    <scope>NUCLEOTIDE SEQUENCE [LARGE SCALE GENOMIC DNA]</scope>
    <source>
        <strain evidence="2 3">DSM 19027</strain>
    </source>
</reference>
<name>A0A1M6AFM6_9FIRM</name>
<dbReference type="RefSeq" id="WP_188118281.1">
    <property type="nucleotide sequence ID" value="NZ_FQZP01000001.1"/>
</dbReference>
<dbReference type="GO" id="GO:0005737">
    <property type="term" value="C:cytoplasm"/>
    <property type="evidence" value="ECO:0007669"/>
    <property type="project" value="TreeGrafter"/>
</dbReference>
<dbReference type="EMBL" id="FQZP01000001">
    <property type="protein sequence ID" value="SHI35098.1"/>
    <property type="molecule type" value="Genomic_DNA"/>
</dbReference>
<accession>A0A1M6AFM6</accession>
<evidence type="ECO:0000313" key="3">
    <source>
        <dbReference type="Proteomes" id="UP000324781"/>
    </source>
</evidence>
<dbReference type="SMART" id="SM00460">
    <property type="entry name" value="TGc"/>
    <property type="match status" value="1"/>
</dbReference>
<dbReference type="PANTHER" id="PTHR46333:SF2">
    <property type="entry name" value="CYTOKINESIS PROTEIN 3"/>
    <property type="match status" value="1"/>
</dbReference>
<dbReference type="PANTHER" id="PTHR46333">
    <property type="entry name" value="CYTOKINESIS PROTEIN 3"/>
    <property type="match status" value="1"/>
</dbReference>
<dbReference type="Gene3D" id="3.10.620.30">
    <property type="match status" value="1"/>
</dbReference>
<dbReference type="InterPro" id="IPR038765">
    <property type="entry name" value="Papain-like_cys_pep_sf"/>
</dbReference>
<dbReference type="Proteomes" id="UP000324781">
    <property type="component" value="Unassembled WGS sequence"/>
</dbReference>
<evidence type="ECO:0000259" key="1">
    <source>
        <dbReference type="SMART" id="SM00460"/>
    </source>
</evidence>
<dbReference type="AlphaFoldDB" id="A0A1M6AFM6"/>
<dbReference type="InterPro" id="IPR052557">
    <property type="entry name" value="CAP/Cytokinesis_protein"/>
</dbReference>
<evidence type="ECO:0000313" key="2">
    <source>
        <dbReference type="EMBL" id="SHI35098.1"/>
    </source>
</evidence>
<gene>
    <name evidence="2" type="ORF">SAMN05444373_100117</name>
</gene>
<feature type="domain" description="Transglutaminase-like" evidence="1">
    <location>
        <begin position="375"/>
        <end position="437"/>
    </location>
</feature>
<protein>
    <submittedName>
        <fullName evidence="2">Transglutaminase-like superfamily protein</fullName>
    </submittedName>
</protein>
<proteinExistence type="predicted"/>
<dbReference type="SUPFAM" id="SSF54001">
    <property type="entry name" value="Cysteine proteinases"/>
    <property type="match status" value="1"/>
</dbReference>
<dbReference type="InterPro" id="IPR002931">
    <property type="entry name" value="Transglutaminase-like"/>
</dbReference>
<sequence length="557" mass="62188">MKKPEKFIIILLVFLVFISSFAIVPVSAARYEAEAALLHALGIIDGWYTEPFDAKPGAKLQRQAAVVALVKLFGKKDEVHALTQSEVDGILSRYSDSHLIAPSARPYIAYAVKTGMAAGTSPGTLSPRAWMDSDTFAAMILRNMGYGTDSPEVLLRPMAFLGEISGLDERAVTILSKKVLIKDDAVGILYAALQARLPDRRHLMEDLIGKGYISAITAAKYGFILSDPASGTGMRLPGYAYRPSDREVVYELIRDALLSVSESIMLPVNTASDTPEEVFAVWQDVLNDTPEILYNTGLIYRSDGLLTFDYSLDIEIVKKHRRLLEERAEALLRELIRPGMTDFQKELVIHDYIVNHCTYDPTPSRSPEANSAYGVLCLGKAVCEGYAKAIKLLLDRAGVECLLVTGQALNSFTGTYQSHAWNIVKIEGKYYHLDATWDDPIMKDGSNKLIHTYFNLPDEDIGRDHRWDRTSYPVCVSTEHNYYVYNDLIAIGYDAFVSYASRKAREGHDSIAVKISPNQEIGFDLNKAFKEIQSRANRRICAYKPVDSYGIIELFFK</sequence>